<feature type="transmembrane region" description="Helical" evidence="8">
    <location>
        <begin position="197"/>
        <end position="218"/>
    </location>
</feature>
<keyword evidence="4" id="KW-0997">Cell inner membrane</keyword>
<organism evidence="10 11">
    <name type="scientific">Sphaerochaeta associata</name>
    <dbReference type="NCBI Taxonomy" id="1129264"/>
    <lineage>
        <taxon>Bacteria</taxon>
        <taxon>Pseudomonadati</taxon>
        <taxon>Spirochaetota</taxon>
        <taxon>Spirochaetia</taxon>
        <taxon>Spirochaetales</taxon>
        <taxon>Sphaerochaetaceae</taxon>
        <taxon>Sphaerochaeta</taxon>
    </lineage>
</organism>
<dbReference type="PANTHER" id="PTHR43357">
    <property type="entry name" value="INNER MEMBRANE ABC TRANSPORTER PERMEASE PROTEIN YDCV"/>
    <property type="match status" value="1"/>
</dbReference>
<evidence type="ECO:0000256" key="7">
    <source>
        <dbReference type="ARBA" id="ARBA00023136"/>
    </source>
</evidence>
<dbReference type="Proteomes" id="UP000829708">
    <property type="component" value="Chromosome"/>
</dbReference>
<keyword evidence="3" id="KW-1003">Cell membrane</keyword>
<keyword evidence="6 8" id="KW-1133">Transmembrane helix</keyword>
<evidence type="ECO:0000256" key="8">
    <source>
        <dbReference type="RuleBase" id="RU363032"/>
    </source>
</evidence>
<dbReference type="PANTHER" id="PTHR43357:SF3">
    <property type="entry name" value="FE(3+)-TRANSPORT SYSTEM PERMEASE PROTEIN FBPB 2"/>
    <property type="match status" value="1"/>
</dbReference>
<accession>A0ABY4D9J7</accession>
<dbReference type="Pfam" id="PF00528">
    <property type="entry name" value="BPD_transp_1"/>
    <property type="match status" value="2"/>
</dbReference>
<evidence type="ECO:0000259" key="9">
    <source>
        <dbReference type="PROSITE" id="PS50928"/>
    </source>
</evidence>
<name>A0ABY4D9J7_9SPIR</name>
<feature type="transmembrane region" description="Helical" evidence="8">
    <location>
        <begin position="14"/>
        <end position="37"/>
    </location>
</feature>
<feature type="transmembrane region" description="Helical" evidence="8">
    <location>
        <begin position="359"/>
        <end position="381"/>
    </location>
</feature>
<evidence type="ECO:0000256" key="6">
    <source>
        <dbReference type="ARBA" id="ARBA00022989"/>
    </source>
</evidence>
<dbReference type="RefSeq" id="WP_244772116.1">
    <property type="nucleotide sequence ID" value="NZ_CP094929.1"/>
</dbReference>
<evidence type="ECO:0000313" key="10">
    <source>
        <dbReference type="EMBL" id="UOM50729.1"/>
    </source>
</evidence>
<keyword evidence="2 8" id="KW-0813">Transport</keyword>
<dbReference type="EMBL" id="CP094929">
    <property type="protein sequence ID" value="UOM50729.1"/>
    <property type="molecule type" value="Genomic_DNA"/>
</dbReference>
<evidence type="ECO:0000256" key="3">
    <source>
        <dbReference type="ARBA" id="ARBA00022475"/>
    </source>
</evidence>
<comment type="subcellular location">
    <subcellularLocation>
        <location evidence="1">Cell inner membrane</location>
        <topology evidence="1">Multi-pass membrane protein</topology>
    </subcellularLocation>
    <subcellularLocation>
        <location evidence="8">Cell membrane</location>
        <topology evidence="8">Multi-pass membrane protein</topology>
    </subcellularLocation>
</comment>
<sequence length="556" mass="60905">MKEPTWLQKGLNRFGFWGFVVLAAFALALFFLVYPLIGMLSRSFLPNEGGGFSLINYVDFFRLPYYFNTLKHSFAVSITTTVFAILLGVPMGYVVARFNIPGKKLLNAMVVISLLSPPFIGAYSWIMLLGRNGFITNLVRHIGIEIPTIYGFRGLILVFTLKLFPFIYMYVQGALQTFDSSLEEAAENLGVHGLKKLLTVTFPLIMPTITAGAVVVFMTSLADLGTPMLIGEGYKVLPVLVYEEYMSEIGGNATMASTLSVIIILCSLSVLLLQKISIGKRSYSMSGLRPPAVKKLGKLPFVVLTILCYFIALCALAPQITTMVTSFIKTRGPLFVPGFSLESYRSVWFKLSANIARTFLYSTIAMMFMILIGMFTSYVIVRRKSSITNILDFVLMSPYVIPGSVLGIILVMAFNKPPVVLTGTAAIMIISYTIRKIPYIIRSSTGILYQLDLSSEEASINLGVSPMKTFFKITAILMLPGVLSGAILSWISTINELSSTLILYSGRTGTISVAIYTEIMKDGYGTAAALASILTFATIISLLVFNTLTKGKGSVV</sequence>
<feature type="transmembrane region" description="Helical" evidence="8">
    <location>
        <begin position="73"/>
        <end position="96"/>
    </location>
</feature>
<dbReference type="InterPro" id="IPR035906">
    <property type="entry name" value="MetI-like_sf"/>
</dbReference>
<feature type="transmembrane region" description="Helical" evidence="8">
    <location>
        <begin position="108"/>
        <end position="130"/>
    </location>
</feature>
<dbReference type="InterPro" id="IPR000515">
    <property type="entry name" value="MetI-like"/>
</dbReference>
<feature type="transmembrane region" description="Helical" evidence="8">
    <location>
        <begin position="299"/>
        <end position="320"/>
    </location>
</feature>
<protein>
    <submittedName>
        <fullName evidence="10">Iron ABC transporter permease</fullName>
    </submittedName>
</protein>
<gene>
    <name evidence="10" type="ORF">MUG09_14285</name>
</gene>
<feature type="domain" description="ABC transmembrane type-1" evidence="9">
    <location>
        <begin position="355"/>
        <end position="545"/>
    </location>
</feature>
<feature type="transmembrane region" description="Helical" evidence="8">
    <location>
        <begin position="393"/>
        <end position="412"/>
    </location>
</feature>
<dbReference type="SUPFAM" id="SSF161098">
    <property type="entry name" value="MetI-like"/>
    <property type="match status" value="2"/>
</dbReference>
<feature type="transmembrane region" description="Helical" evidence="8">
    <location>
        <begin position="418"/>
        <end position="434"/>
    </location>
</feature>
<proteinExistence type="inferred from homology"/>
<keyword evidence="7 8" id="KW-0472">Membrane</keyword>
<keyword evidence="11" id="KW-1185">Reference proteome</keyword>
<dbReference type="Gene3D" id="1.10.3720.10">
    <property type="entry name" value="MetI-like"/>
    <property type="match status" value="2"/>
</dbReference>
<evidence type="ECO:0000256" key="2">
    <source>
        <dbReference type="ARBA" id="ARBA00022448"/>
    </source>
</evidence>
<evidence type="ECO:0000313" key="11">
    <source>
        <dbReference type="Proteomes" id="UP000829708"/>
    </source>
</evidence>
<feature type="transmembrane region" description="Helical" evidence="8">
    <location>
        <begin position="524"/>
        <end position="545"/>
    </location>
</feature>
<feature type="transmembrane region" description="Helical" evidence="8">
    <location>
        <begin position="255"/>
        <end position="278"/>
    </location>
</feature>
<feature type="transmembrane region" description="Helical" evidence="8">
    <location>
        <begin position="470"/>
        <end position="491"/>
    </location>
</feature>
<evidence type="ECO:0000256" key="5">
    <source>
        <dbReference type="ARBA" id="ARBA00022692"/>
    </source>
</evidence>
<evidence type="ECO:0000256" key="4">
    <source>
        <dbReference type="ARBA" id="ARBA00022519"/>
    </source>
</evidence>
<feature type="domain" description="ABC transmembrane type-1" evidence="9">
    <location>
        <begin position="70"/>
        <end position="274"/>
    </location>
</feature>
<feature type="transmembrane region" description="Helical" evidence="8">
    <location>
        <begin position="150"/>
        <end position="171"/>
    </location>
</feature>
<dbReference type="PROSITE" id="PS50928">
    <property type="entry name" value="ABC_TM1"/>
    <property type="match status" value="2"/>
</dbReference>
<evidence type="ECO:0000256" key="1">
    <source>
        <dbReference type="ARBA" id="ARBA00004429"/>
    </source>
</evidence>
<keyword evidence="5 8" id="KW-0812">Transmembrane</keyword>
<dbReference type="CDD" id="cd06261">
    <property type="entry name" value="TM_PBP2"/>
    <property type="match status" value="2"/>
</dbReference>
<reference evidence="11" key="1">
    <citation type="journal article" date="2024" name="J Bioinform Genom">
        <title>Complete genome sequence of the type strain bacterium Sphaerochaeta associata GLS2t (VKM B-2742)t.</title>
        <authorList>
            <person name="Troshina O.Y."/>
            <person name="Tepeeva A.N."/>
            <person name="Arzamasceva V.O."/>
            <person name="Whitman W.B."/>
            <person name="Varghese N."/>
            <person name="Shapiro N."/>
            <person name="Woyke T."/>
            <person name="Kripides N.C."/>
            <person name="Vasilenko O.V."/>
        </authorList>
    </citation>
    <scope>NUCLEOTIDE SEQUENCE [LARGE SCALE GENOMIC DNA]</scope>
    <source>
        <strain evidence="11">GLS2T</strain>
    </source>
</reference>
<comment type="similarity">
    <text evidence="8">Belongs to the binding-protein-dependent transport system permease family.</text>
</comment>